<sequence>MNLRSMKMDPSNLIMQAIRSQRRRRRGRLVTAEEQEASLKVRVIWKCSEREEEESLLIQRIPPQALIRILSARLRRLTPLHSTLQQTMPSRQSQLIGLNTLKCLRLKRLIAFLMLSGTVTTTAQVTKQNLLGGQAATSNLRTWRALLGATVLYVAFAQSMRQ</sequence>
<reference evidence="1" key="1">
    <citation type="submission" date="2014-12" db="EMBL/GenBank/DDBJ databases">
        <title>Complete nucleotide sequence analysis reveals two distinct virus genomes belonging to the family Betaflexiviridae in a mixed infection of sweet cherry (Prunus avium).</title>
        <authorList>
            <person name="Su L."/>
            <person name="Bhagwat B."/>
            <person name="Li Z."/>
            <person name="Bernardy M."/>
            <person name="Wiersma P.A."/>
            <person name="You F.M."/>
            <person name="Xiang Y."/>
        </authorList>
    </citation>
    <scope>NUCLEOTIDE SEQUENCE</scope>
    <source>
        <strain evidence="1">CTLaV_S83-36</strain>
    </source>
</reference>
<dbReference type="EMBL" id="KP258177">
    <property type="protein sequence ID" value="AKN20455.1"/>
    <property type="molecule type" value="Genomic_RNA"/>
</dbReference>
<proteinExistence type="predicted"/>
<accession>A0A0U2D8F1</accession>
<organism evidence="1">
    <name type="scientific">Cherry twisted leaf associated virus</name>
    <dbReference type="NCBI Taxonomy" id="1424279"/>
    <lineage>
        <taxon>Viruses</taxon>
        <taxon>Riboviria</taxon>
        <taxon>Orthornavirae</taxon>
        <taxon>Kitrinoviricota</taxon>
        <taxon>Alsuviricetes</taxon>
        <taxon>Tymovirales</taxon>
        <taxon>Betaflexiviridae</taxon>
        <taxon>Quinvirinae</taxon>
        <taxon>Robigovirus</taxon>
        <taxon>Robigovirus tortifoliae</taxon>
    </lineage>
</organism>
<evidence type="ECO:0000313" key="1">
    <source>
        <dbReference type="EMBL" id="AKN20455.1"/>
    </source>
</evidence>
<name>A0A0U2D8F1_9VIRU</name>
<protein>
    <submittedName>
        <fullName evidence="1">Uncharacterized protein</fullName>
    </submittedName>
</protein>